<dbReference type="EMBL" id="JADKGY010000001">
    <property type="protein sequence ID" value="MBK9981156.1"/>
    <property type="molecule type" value="Genomic_DNA"/>
</dbReference>
<evidence type="ECO:0000313" key="2">
    <source>
        <dbReference type="EMBL" id="MBK9981156.1"/>
    </source>
</evidence>
<proteinExistence type="predicted"/>
<feature type="transmembrane region" description="Helical" evidence="1">
    <location>
        <begin position="112"/>
        <end position="131"/>
    </location>
</feature>
<sequence length="187" mass="20624">MKQTKAIIFSLLVIGIGSRLIPHYPNFTAVGAISLFASAFAGRRSIAIIIPFLVMVFSDMILNNLIFARLYPDDYKNFVFLYRGALWSYAAFGLVVIYGSTVFRNGVGLPKVFFGALGASVIFFLLSNFGVWSSTGAYPVNFAGLMTCYVAGLPFLLNQILGDLFYSLVLFGVALYVFQLKPKRHIA</sequence>
<feature type="transmembrane region" description="Helical" evidence="1">
    <location>
        <begin position="46"/>
        <end position="68"/>
    </location>
</feature>
<name>A0A9D7SSF5_9BACT</name>
<organism evidence="2 3">
    <name type="scientific">Candidatus Opimibacter skivensis</name>
    <dbReference type="NCBI Taxonomy" id="2982028"/>
    <lineage>
        <taxon>Bacteria</taxon>
        <taxon>Pseudomonadati</taxon>
        <taxon>Bacteroidota</taxon>
        <taxon>Saprospiria</taxon>
        <taxon>Saprospirales</taxon>
        <taxon>Saprospiraceae</taxon>
        <taxon>Candidatus Opimibacter</taxon>
    </lineage>
</organism>
<comment type="caution">
    <text evidence="2">The sequence shown here is derived from an EMBL/GenBank/DDBJ whole genome shotgun (WGS) entry which is preliminary data.</text>
</comment>
<dbReference type="Pfam" id="PF20221">
    <property type="entry name" value="DUF6580"/>
    <property type="match status" value="1"/>
</dbReference>
<keyword evidence="1" id="KW-1133">Transmembrane helix</keyword>
<evidence type="ECO:0000313" key="3">
    <source>
        <dbReference type="Proteomes" id="UP000808337"/>
    </source>
</evidence>
<keyword evidence="1" id="KW-0812">Transmembrane</keyword>
<keyword evidence="1" id="KW-0472">Membrane</keyword>
<gene>
    <name evidence="2" type="ORF">IPP15_01800</name>
</gene>
<accession>A0A9D7SSF5</accession>
<evidence type="ECO:0000256" key="1">
    <source>
        <dbReference type="SAM" id="Phobius"/>
    </source>
</evidence>
<feature type="transmembrane region" description="Helical" evidence="1">
    <location>
        <begin position="138"/>
        <end position="157"/>
    </location>
</feature>
<feature type="transmembrane region" description="Helical" evidence="1">
    <location>
        <begin position="80"/>
        <end position="100"/>
    </location>
</feature>
<dbReference type="InterPro" id="IPR046487">
    <property type="entry name" value="DUF6580"/>
</dbReference>
<feature type="transmembrane region" description="Helical" evidence="1">
    <location>
        <begin position="163"/>
        <end position="180"/>
    </location>
</feature>
<dbReference type="AlphaFoldDB" id="A0A9D7SSF5"/>
<reference evidence="2 3" key="1">
    <citation type="submission" date="2020-10" db="EMBL/GenBank/DDBJ databases">
        <title>Connecting structure to function with the recovery of over 1000 high-quality activated sludge metagenome-assembled genomes encoding full-length rRNA genes using long-read sequencing.</title>
        <authorList>
            <person name="Singleton C.M."/>
            <person name="Petriglieri F."/>
            <person name="Kristensen J.M."/>
            <person name="Kirkegaard R.H."/>
            <person name="Michaelsen T.Y."/>
            <person name="Andersen M.H."/>
            <person name="Karst S.M."/>
            <person name="Dueholm M.S."/>
            <person name="Nielsen P.H."/>
            <person name="Albertsen M."/>
        </authorList>
    </citation>
    <scope>NUCLEOTIDE SEQUENCE [LARGE SCALE GENOMIC DNA]</scope>
    <source>
        <strain evidence="2">Ribe_18-Q3-R11-54_MAXAC.273</strain>
    </source>
</reference>
<protein>
    <submittedName>
        <fullName evidence="2">Uncharacterized protein</fullName>
    </submittedName>
</protein>
<dbReference type="Proteomes" id="UP000808337">
    <property type="component" value="Unassembled WGS sequence"/>
</dbReference>